<comment type="caution">
    <text evidence="4">The sequence shown here is derived from an EMBL/GenBank/DDBJ whole genome shotgun (WGS) entry which is preliminary data.</text>
</comment>
<dbReference type="AlphaFoldDB" id="A0A133NN29"/>
<evidence type="ECO:0000313" key="5">
    <source>
        <dbReference type="Proteomes" id="UP000070401"/>
    </source>
</evidence>
<comment type="similarity">
    <text evidence="3">Belongs to the DegT/DnrJ/EryC1 family.</text>
</comment>
<feature type="active site" description="Proton acceptor" evidence="1">
    <location>
        <position position="206"/>
    </location>
</feature>
<protein>
    <submittedName>
        <fullName evidence="4">DegT/DnrJ/EryC1/StrS aminotransferase family protein</fullName>
    </submittedName>
</protein>
<dbReference type="PATRIC" id="fig|851.8.peg.1931"/>
<dbReference type="GO" id="GO:0008483">
    <property type="term" value="F:transaminase activity"/>
    <property type="evidence" value="ECO:0007669"/>
    <property type="project" value="UniProtKB-KW"/>
</dbReference>
<evidence type="ECO:0000256" key="2">
    <source>
        <dbReference type="PIRSR" id="PIRSR000390-2"/>
    </source>
</evidence>
<feature type="modified residue" description="N6-(pyridoxal phosphate)lysine" evidence="2">
    <location>
        <position position="206"/>
    </location>
</feature>
<accession>A0A133NN29</accession>
<dbReference type="PANTHER" id="PTHR30244:SF34">
    <property type="entry name" value="DTDP-4-AMINO-4,6-DIDEOXYGALACTOSE TRANSAMINASE"/>
    <property type="match status" value="1"/>
</dbReference>
<dbReference type="PANTHER" id="PTHR30244">
    <property type="entry name" value="TRANSAMINASE"/>
    <property type="match status" value="1"/>
</dbReference>
<sequence>MRRGLFMEKRKITFSPPDITDREIAEVVDTLKSGWITTGPKTKRFEDEIAKYCGTKKSVCLNSATAAMELALRLFDIGEGDEVITSAYTYTASASVIYHCGAKIVLADIKEGEFNIDPKKVEKLITPRTKAIIPVDIGGFPADYSEILDLVKKKKDIFNPKKGTYQEKLGRILVLADSAHSFGSSYKGKKIGSVADITSFSFHAIKNLTTAEGGALTWNLPENFDNEQIYKELMLLALHGQNKDALAKLKAGAWKYDIVMPGYKCNMTDIMASIGLVQLQRYDNEILQKKKELVSYYEKYLKDLTDKIELPIFKDDDKESCRHLYMIRLKNQDEEKRNEVIAKLGENDIATNVHFQPLPLLTAYKNLGFKIEDYPNAYSQYKNEISLPLHDFLSEDDVKYVCEDIKEMI</sequence>
<dbReference type="InterPro" id="IPR015422">
    <property type="entry name" value="PyrdxlP-dep_Trfase_small"/>
</dbReference>
<reference evidence="5" key="1">
    <citation type="submission" date="2016-01" db="EMBL/GenBank/DDBJ databases">
        <authorList>
            <person name="Mitreva M."/>
            <person name="Pepin K.H."/>
            <person name="Mihindukulasuriya K.A."/>
            <person name="Fulton R."/>
            <person name="Fronick C."/>
            <person name="O'Laughlin M."/>
            <person name="Miner T."/>
            <person name="Herter B."/>
            <person name="Rosa B.A."/>
            <person name="Cordes M."/>
            <person name="Tomlinson C."/>
            <person name="Wollam A."/>
            <person name="Palsikar V.B."/>
            <person name="Mardis E.R."/>
            <person name="Wilson R.K."/>
        </authorList>
    </citation>
    <scope>NUCLEOTIDE SEQUENCE [LARGE SCALE GENOMIC DNA]</scope>
    <source>
        <strain evidence="5">MJR7757B</strain>
    </source>
</reference>
<dbReference type="Pfam" id="PF01041">
    <property type="entry name" value="DegT_DnrJ_EryC1"/>
    <property type="match status" value="1"/>
</dbReference>
<dbReference type="InterPro" id="IPR015421">
    <property type="entry name" value="PyrdxlP-dep_Trfase_major"/>
</dbReference>
<dbReference type="GO" id="GO:0000271">
    <property type="term" value="P:polysaccharide biosynthetic process"/>
    <property type="evidence" value="ECO:0007669"/>
    <property type="project" value="TreeGrafter"/>
</dbReference>
<dbReference type="CDD" id="cd00616">
    <property type="entry name" value="AHBA_syn"/>
    <property type="match status" value="1"/>
</dbReference>
<dbReference type="Proteomes" id="UP000070401">
    <property type="component" value="Unassembled WGS sequence"/>
</dbReference>
<gene>
    <name evidence="4" type="ORF">HMPREF3221_01919</name>
</gene>
<keyword evidence="4" id="KW-0808">Transferase</keyword>
<dbReference type="GO" id="GO:0030170">
    <property type="term" value="F:pyridoxal phosphate binding"/>
    <property type="evidence" value="ECO:0007669"/>
    <property type="project" value="TreeGrafter"/>
</dbReference>
<dbReference type="InterPro" id="IPR000653">
    <property type="entry name" value="DegT/StrS_aminotransferase"/>
</dbReference>
<name>A0A133NN29_FUSNU</name>
<keyword evidence="5" id="KW-1185">Reference proteome</keyword>
<keyword evidence="4" id="KW-0032">Aminotransferase</keyword>
<dbReference type="Gene3D" id="3.40.640.10">
    <property type="entry name" value="Type I PLP-dependent aspartate aminotransferase-like (Major domain)"/>
    <property type="match status" value="1"/>
</dbReference>
<evidence type="ECO:0000313" key="4">
    <source>
        <dbReference type="EMBL" id="KXA17702.1"/>
    </source>
</evidence>
<evidence type="ECO:0000256" key="3">
    <source>
        <dbReference type="RuleBase" id="RU004508"/>
    </source>
</evidence>
<dbReference type="SUPFAM" id="SSF53383">
    <property type="entry name" value="PLP-dependent transferases"/>
    <property type="match status" value="1"/>
</dbReference>
<dbReference type="PIRSF" id="PIRSF000390">
    <property type="entry name" value="PLP_StrS"/>
    <property type="match status" value="1"/>
</dbReference>
<dbReference type="FunFam" id="3.40.640.10:FF:000077">
    <property type="entry name" value="Spore coat polysaccharide biosynthesis protein spsC"/>
    <property type="match status" value="1"/>
</dbReference>
<keyword evidence="2 3" id="KW-0663">Pyridoxal phosphate</keyword>
<dbReference type="Gene3D" id="3.90.1150.10">
    <property type="entry name" value="Aspartate Aminotransferase, domain 1"/>
    <property type="match status" value="1"/>
</dbReference>
<evidence type="ECO:0000256" key="1">
    <source>
        <dbReference type="PIRSR" id="PIRSR000390-1"/>
    </source>
</evidence>
<dbReference type="InterPro" id="IPR015424">
    <property type="entry name" value="PyrdxlP-dep_Trfase"/>
</dbReference>
<proteinExistence type="inferred from homology"/>
<dbReference type="EMBL" id="LRPY01000187">
    <property type="protein sequence ID" value="KXA17702.1"/>
    <property type="molecule type" value="Genomic_DNA"/>
</dbReference>
<organism evidence="4 5">
    <name type="scientific">Fusobacterium nucleatum</name>
    <dbReference type="NCBI Taxonomy" id="851"/>
    <lineage>
        <taxon>Bacteria</taxon>
        <taxon>Fusobacteriati</taxon>
        <taxon>Fusobacteriota</taxon>
        <taxon>Fusobacteriia</taxon>
        <taxon>Fusobacteriales</taxon>
        <taxon>Fusobacteriaceae</taxon>
        <taxon>Fusobacterium</taxon>
    </lineage>
</organism>
<dbReference type="FunFam" id="3.90.1150.10:FF:000092">
    <property type="entry name" value="Capsular polysaccharide biosynthesis protein"/>
    <property type="match status" value="1"/>
</dbReference>